<dbReference type="PANTHER" id="PTHR37291:SF1">
    <property type="entry name" value="TYPE IV METHYL-DIRECTED RESTRICTION ENZYME ECOKMCRB SUBUNIT"/>
    <property type="match status" value="1"/>
</dbReference>
<accession>A0AA95H9G8</accession>
<evidence type="ECO:0000313" key="2">
    <source>
        <dbReference type="EMBL" id="WGZ91948.1"/>
    </source>
</evidence>
<dbReference type="AlphaFoldDB" id="A0AA95H9G8"/>
<protein>
    <submittedName>
        <fullName evidence="2">AAA family ATPase</fullName>
    </submittedName>
</protein>
<feature type="domain" description="AAA+ ATPase" evidence="1">
    <location>
        <begin position="139"/>
        <end position="332"/>
    </location>
</feature>
<evidence type="ECO:0000259" key="1">
    <source>
        <dbReference type="SMART" id="SM00382"/>
    </source>
</evidence>
<dbReference type="EMBL" id="CP124755">
    <property type="protein sequence ID" value="WGZ91948.1"/>
    <property type="molecule type" value="Genomic_DNA"/>
</dbReference>
<dbReference type="KEGG" id="tdu:QJT80_05565"/>
<dbReference type="REBASE" id="965889">
    <property type="entry name" value="TduGKL01McrBCP"/>
</dbReference>
<proteinExistence type="predicted"/>
<reference evidence="2" key="2">
    <citation type="submission" date="2023-04" db="EMBL/GenBank/DDBJ databases">
        <authorList>
            <person name="Beletskiy A.V."/>
            <person name="Mardanov A.V."/>
            <person name="Ravin N.V."/>
        </authorList>
    </citation>
    <scope>NUCLEOTIDE SEQUENCE</scope>
    <source>
        <strain evidence="2">GKL-01</strain>
    </source>
</reference>
<dbReference type="InterPro" id="IPR052934">
    <property type="entry name" value="Methyl-DNA_Rec/Restrict_Enz"/>
</dbReference>
<dbReference type="GO" id="GO:0016887">
    <property type="term" value="F:ATP hydrolysis activity"/>
    <property type="evidence" value="ECO:0007669"/>
    <property type="project" value="InterPro"/>
</dbReference>
<dbReference type="SUPFAM" id="SSF52540">
    <property type="entry name" value="P-loop containing nucleoside triphosphate hydrolases"/>
    <property type="match status" value="1"/>
</dbReference>
<dbReference type="Gene3D" id="3.40.50.300">
    <property type="entry name" value="P-loop containing nucleotide triphosphate hydrolases"/>
    <property type="match status" value="1"/>
</dbReference>
<dbReference type="InterPro" id="IPR027417">
    <property type="entry name" value="P-loop_NTPase"/>
</dbReference>
<dbReference type="SMART" id="SM00382">
    <property type="entry name" value="AAA"/>
    <property type="match status" value="1"/>
</dbReference>
<dbReference type="Proteomes" id="UP001300672">
    <property type="component" value="Chromosome"/>
</dbReference>
<gene>
    <name evidence="2" type="ORF">QJT80_05565</name>
</gene>
<dbReference type="GO" id="GO:0005524">
    <property type="term" value="F:ATP binding"/>
    <property type="evidence" value="ECO:0007669"/>
    <property type="project" value="InterPro"/>
</dbReference>
<dbReference type="InterPro" id="IPR011704">
    <property type="entry name" value="ATPase_dyneun-rel_AAA"/>
</dbReference>
<reference evidence="2" key="1">
    <citation type="journal article" date="2023" name="Int. J. Mol. Sci.">
        <title>Metagenomics Revealed a New Genus 'Candidatus Thiocaldithrix dubininis' gen. nov., sp. nov. and a New Species 'Candidatus Thiothrix putei' sp. nov. in the Family Thiotrichaceae, Some Members of Which Have Traits of Both Na+- and H+-Motive Energetics.</title>
        <authorList>
            <person name="Ravin N.V."/>
            <person name="Muntyan M.S."/>
            <person name="Smolyakov D.D."/>
            <person name="Rudenko T.S."/>
            <person name="Beletsky A.V."/>
            <person name="Mardanov A.V."/>
            <person name="Grabovich M.Y."/>
        </authorList>
    </citation>
    <scope>NUCLEOTIDE SEQUENCE</scope>
    <source>
        <strain evidence="2">GKL-01</strain>
    </source>
</reference>
<dbReference type="PANTHER" id="PTHR37291">
    <property type="entry name" value="5-METHYLCYTOSINE-SPECIFIC RESTRICTION ENZYME B"/>
    <property type="match status" value="1"/>
</dbReference>
<sequence length="465" mass="53451">MTTWKQGCSWGKNSPSYYEFIKAEKIVISPTRNFQDGDLIAIAEGFQIRAIAKIKSAAMSVTQEPNLSVIDKEYAIHYEDSTFFYEATWLILDQPIEYNTVQGCIKIKKQDLVQRINKIWNDSLNNKLPADTLDEKSIYPLNIIFYGPPGTGKTYHTINKALEIIDPDFYSVYKNKDGRKALKERFDKLREENKIVMTTFHQSYAYEDFVEGLRASVKDEKIVYSIEPGVFKKICEDAEKNLDENFVLIIDEINRGNVSNIFGELITLIEDSKRAGKDEALSVTLPYSKKSFPVPSNLYIVGTMNTADRSLTQIDTALRRRFHFEEMMPNPDLLEGLVIDNINICNLLKCLNERIEALYDREHTLGHAFFMELLEEDKKNIDTLAAIFKNKVIPLLQEYFFDDWGKIQLILGDTVIQKKEKFIQFAMPVPDNLVTPDAYKINYAALDKSETYTAIYVNCPSTVND</sequence>
<name>A0AA95H9G8_9GAMM</name>
<dbReference type="CDD" id="cd00009">
    <property type="entry name" value="AAA"/>
    <property type="match status" value="1"/>
</dbReference>
<organism evidence="2">
    <name type="scientific">Candidatus Thiocaldithrix dubininis</name>
    <dbReference type="NCBI Taxonomy" id="3080823"/>
    <lineage>
        <taxon>Bacteria</taxon>
        <taxon>Pseudomonadati</taxon>
        <taxon>Pseudomonadota</taxon>
        <taxon>Gammaproteobacteria</taxon>
        <taxon>Thiotrichales</taxon>
        <taxon>Thiotrichaceae</taxon>
        <taxon>Candidatus Thiocaldithrix</taxon>
    </lineage>
</organism>
<dbReference type="InterPro" id="IPR003593">
    <property type="entry name" value="AAA+_ATPase"/>
</dbReference>
<dbReference type="Pfam" id="PF07728">
    <property type="entry name" value="AAA_5"/>
    <property type="match status" value="1"/>
</dbReference>